<dbReference type="InterPro" id="IPR029030">
    <property type="entry name" value="Caspase-like_dom_sf"/>
</dbReference>
<accession>X1PFD5</accession>
<dbReference type="GO" id="GO:0008234">
    <property type="term" value="F:cysteine-type peptidase activity"/>
    <property type="evidence" value="ECO:0007669"/>
    <property type="project" value="InterPro"/>
</dbReference>
<comment type="caution">
    <text evidence="2">The sequence shown here is derived from an EMBL/GenBank/DDBJ whole genome shotgun (WGS) entry which is preliminary data.</text>
</comment>
<evidence type="ECO:0000313" key="2">
    <source>
        <dbReference type="EMBL" id="GAI29604.1"/>
    </source>
</evidence>
<dbReference type="InterPro" id="IPR001769">
    <property type="entry name" value="Gingipain"/>
</dbReference>
<dbReference type="Gene3D" id="3.40.50.1460">
    <property type="match status" value="1"/>
</dbReference>
<reference evidence="2" key="1">
    <citation type="journal article" date="2014" name="Front. Microbiol.">
        <title>High frequency of phylogenetically diverse reductive dehalogenase-homologous genes in deep subseafloor sedimentary metagenomes.</title>
        <authorList>
            <person name="Kawai M."/>
            <person name="Futagami T."/>
            <person name="Toyoda A."/>
            <person name="Takaki Y."/>
            <person name="Nishi S."/>
            <person name="Hori S."/>
            <person name="Arai W."/>
            <person name="Tsubouchi T."/>
            <person name="Morono Y."/>
            <person name="Uchiyama I."/>
            <person name="Ito T."/>
            <person name="Fujiyama A."/>
            <person name="Inagaki F."/>
            <person name="Takami H."/>
        </authorList>
    </citation>
    <scope>NUCLEOTIDE SEQUENCE</scope>
    <source>
        <strain evidence="2">Expedition CK06-06</strain>
    </source>
</reference>
<dbReference type="GO" id="GO:0006508">
    <property type="term" value="P:proteolysis"/>
    <property type="evidence" value="ECO:0007669"/>
    <property type="project" value="InterPro"/>
</dbReference>
<feature type="domain" description="Gingipain" evidence="1">
    <location>
        <begin position="26"/>
        <end position="217"/>
    </location>
</feature>
<evidence type="ECO:0000259" key="1">
    <source>
        <dbReference type="Pfam" id="PF01364"/>
    </source>
</evidence>
<dbReference type="EMBL" id="BARV01019316">
    <property type="protein sequence ID" value="GAI29604.1"/>
    <property type="molecule type" value="Genomic_DNA"/>
</dbReference>
<proteinExistence type="predicted"/>
<sequence length="250" mass="28171">DSYLNDVLMVGEFLGFGGVADFGGNCMDQLIDDSNADGYTTVGIPSDEFNIATLYDRDWPGNDWPKSEIIDIINKGTHIINHLGHGNNFHVMKLDEPVRMRQGEIYGECHDIVENLTNDRYFFVYSQACLSGAFDNKSSDLEIYPYDCIAEYLTTKTEHGAFAAIMNARYGFGSIESTDGPSHRFHREFLDAVFGENILQIGKANQDSKHDNLWRINQDASDICKVNINVCTSVIFPYSKNTRDSFSKIM</sequence>
<protein>
    <recommendedName>
        <fullName evidence="1">Gingipain domain-containing protein</fullName>
    </recommendedName>
</protein>
<gene>
    <name evidence="2" type="ORF">S06H3_32476</name>
</gene>
<dbReference type="SUPFAM" id="SSF52129">
    <property type="entry name" value="Caspase-like"/>
    <property type="match status" value="1"/>
</dbReference>
<dbReference type="Pfam" id="PF01364">
    <property type="entry name" value="Peptidase_C25"/>
    <property type="match status" value="1"/>
</dbReference>
<name>X1PFD5_9ZZZZ</name>
<feature type="non-terminal residue" evidence="2">
    <location>
        <position position="1"/>
    </location>
</feature>
<dbReference type="AlphaFoldDB" id="X1PFD5"/>
<organism evidence="2">
    <name type="scientific">marine sediment metagenome</name>
    <dbReference type="NCBI Taxonomy" id="412755"/>
    <lineage>
        <taxon>unclassified sequences</taxon>
        <taxon>metagenomes</taxon>
        <taxon>ecological metagenomes</taxon>
    </lineage>
</organism>